<comment type="pathway">
    <text evidence="2">Lipid metabolism; sphingolipid metabolism.</text>
</comment>
<gene>
    <name evidence="12" type="ORF">AAJ76_5600021672</name>
</gene>
<sequence length="419" mass="48056">MFIQIFIKRIFNDPVEIIKFCMEIITIYVIIRFRHKVKKPAIELPDSVVAKLINDFEPEDLVETQPKDLAVDIEYSKDFLNLASYDCFEIGDLFKDESKEIINEYGIGTCGPPTFFGTLDVHLALQEKISEILETEDSLLYSNSYTCIHSVISCFSTKSDTIFYFKYANEAIIRGVTLSKSKCYEFDNFDVLINLLKLYFDPKSRNFVIVEGLSKNEGIILDLPKIIKLKKMFNFKIILDESLSIPLLHKRGVCGYFNIQSKNIEIIIGSFSYGFSSSGGFFCGDKSLANYQRLASSSYVFSASLPGVLANFNRLALDKDFDYKILRKKVRVFHKHFISLKYTIISDIKSPIILIRAKNNTCKKNMLHSLLKIVNDLHNKKIYVGINNNPFPTLRVLLKISLNNVKNITEDILNSCEKF</sequence>
<feature type="domain" description="Aminotransferase class I/classII large" evidence="11">
    <location>
        <begin position="80"/>
        <end position="361"/>
    </location>
</feature>
<comment type="caution">
    <text evidence="12">The sequence shown here is derived from an EMBL/GenBank/DDBJ whole genome shotgun (WGS) entry which is preliminary data.</text>
</comment>
<dbReference type="InterPro" id="IPR015424">
    <property type="entry name" value="PyrdxlP-dep_Trfase"/>
</dbReference>
<keyword evidence="9" id="KW-0443">Lipid metabolism</keyword>
<evidence type="ECO:0000256" key="9">
    <source>
        <dbReference type="ARBA" id="ARBA00023098"/>
    </source>
</evidence>
<dbReference type="InterPro" id="IPR015421">
    <property type="entry name" value="PyrdxlP-dep_Trfase_major"/>
</dbReference>
<dbReference type="GO" id="GO:0005783">
    <property type="term" value="C:endoplasmic reticulum"/>
    <property type="evidence" value="ECO:0007669"/>
    <property type="project" value="TreeGrafter"/>
</dbReference>
<dbReference type="SUPFAM" id="SSF53383">
    <property type="entry name" value="PLP-dependent transferases"/>
    <property type="match status" value="1"/>
</dbReference>
<evidence type="ECO:0000256" key="6">
    <source>
        <dbReference type="ARBA" id="ARBA00022679"/>
    </source>
</evidence>
<keyword evidence="13" id="KW-1185">Reference proteome</keyword>
<dbReference type="RefSeq" id="XP_024330359.1">
    <property type="nucleotide sequence ID" value="XM_024475999.1"/>
</dbReference>
<reference evidence="12 13" key="1">
    <citation type="journal article" date="2015" name="Environ. Microbiol.">
        <title>Genome analyses suggest the presence of polyploidy and recent human-driven expansions in eight global populations of the honeybee pathogen Nosema ceranae.</title>
        <authorList>
            <person name="Pelin A."/>
            <person name="Selman M."/>
            <person name="Aris-Brosou S."/>
            <person name="Farinelli L."/>
            <person name="Corradi N."/>
        </authorList>
    </citation>
    <scope>NUCLEOTIDE SEQUENCE [LARGE SCALE GENOMIC DNA]</scope>
    <source>
        <strain evidence="12 13">PA08 1199</strain>
    </source>
</reference>
<name>A0A0F9YPQ4_9MICR</name>
<dbReference type="Gene3D" id="3.40.640.10">
    <property type="entry name" value="Type I PLP-dependent aspartate aminotransferase-like (Major domain)"/>
    <property type="match status" value="1"/>
</dbReference>
<keyword evidence="7" id="KW-0663">Pyridoxal phosphate</keyword>
<dbReference type="OrthoDB" id="3168162at2759"/>
<evidence type="ECO:0000256" key="5">
    <source>
        <dbReference type="ARBA" id="ARBA00013220"/>
    </source>
</evidence>
<evidence type="ECO:0000256" key="3">
    <source>
        <dbReference type="ARBA" id="ARBA00004991"/>
    </source>
</evidence>
<dbReference type="InterPro" id="IPR004839">
    <property type="entry name" value="Aminotransferase_I/II_large"/>
</dbReference>
<keyword evidence="10" id="KW-0012">Acyltransferase</keyword>
<dbReference type="PANTHER" id="PTHR13693:SF2">
    <property type="entry name" value="SERINE PALMITOYLTRANSFERASE 1"/>
    <property type="match status" value="1"/>
</dbReference>
<organism evidence="12 13">
    <name type="scientific">Vairimorpha ceranae</name>
    <dbReference type="NCBI Taxonomy" id="40302"/>
    <lineage>
        <taxon>Eukaryota</taxon>
        <taxon>Fungi</taxon>
        <taxon>Fungi incertae sedis</taxon>
        <taxon>Microsporidia</taxon>
        <taxon>Nosematidae</taxon>
        <taxon>Vairimorpha</taxon>
    </lineage>
</organism>
<evidence type="ECO:0000259" key="11">
    <source>
        <dbReference type="Pfam" id="PF00155"/>
    </source>
</evidence>
<dbReference type="InterPro" id="IPR050087">
    <property type="entry name" value="AON_synthase_class-II"/>
</dbReference>
<evidence type="ECO:0000256" key="4">
    <source>
        <dbReference type="ARBA" id="ARBA00008392"/>
    </source>
</evidence>
<evidence type="ECO:0000256" key="1">
    <source>
        <dbReference type="ARBA" id="ARBA00001933"/>
    </source>
</evidence>
<dbReference type="GO" id="GO:0030170">
    <property type="term" value="F:pyridoxal phosphate binding"/>
    <property type="evidence" value="ECO:0007669"/>
    <property type="project" value="InterPro"/>
</dbReference>
<dbReference type="VEuPathDB" id="MicrosporidiaDB:G9O61_00g013140"/>
<dbReference type="GeneID" id="36320947"/>
<accession>A0A0F9YPQ4</accession>
<keyword evidence="6 12" id="KW-0808">Transferase</keyword>
<dbReference type="GO" id="GO:0046512">
    <property type="term" value="P:sphingosine biosynthetic process"/>
    <property type="evidence" value="ECO:0007669"/>
    <property type="project" value="TreeGrafter"/>
</dbReference>
<evidence type="ECO:0000256" key="7">
    <source>
        <dbReference type="ARBA" id="ARBA00022898"/>
    </source>
</evidence>
<dbReference type="AlphaFoldDB" id="A0A0F9YPQ4"/>
<dbReference type="GO" id="GO:0046513">
    <property type="term" value="P:ceramide biosynthetic process"/>
    <property type="evidence" value="ECO:0007669"/>
    <property type="project" value="TreeGrafter"/>
</dbReference>
<evidence type="ECO:0000256" key="2">
    <source>
        <dbReference type="ARBA" id="ARBA00004760"/>
    </source>
</evidence>
<proteinExistence type="inferred from homology"/>
<dbReference type="GO" id="GO:0016020">
    <property type="term" value="C:membrane"/>
    <property type="evidence" value="ECO:0007669"/>
    <property type="project" value="GOC"/>
</dbReference>
<dbReference type="PANTHER" id="PTHR13693">
    <property type="entry name" value="CLASS II AMINOTRANSFERASE/8-AMINO-7-OXONONANOATE SYNTHASE"/>
    <property type="match status" value="1"/>
</dbReference>
<dbReference type="VEuPathDB" id="MicrosporidiaDB:AAJ76_5600021672"/>
<comment type="pathway">
    <text evidence="3">Sphingolipid metabolism.</text>
</comment>
<dbReference type="GO" id="GO:0004758">
    <property type="term" value="F:serine C-palmitoyltransferase activity"/>
    <property type="evidence" value="ECO:0007669"/>
    <property type="project" value="TreeGrafter"/>
</dbReference>
<evidence type="ECO:0000256" key="10">
    <source>
        <dbReference type="ARBA" id="ARBA00023315"/>
    </source>
</evidence>
<dbReference type="EC" id="2.3.1.50" evidence="5"/>
<comment type="cofactor">
    <cofactor evidence="1">
        <name>pyridoxal 5'-phosphate</name>
        <dbReference type="ChEBI" id="CHEBI:597326"/>
    </cofactor>
</comment>
<evidence type="ECO:0000313" key="13">
    <source>
        <dbReference type="Proteomes" id="UP000034350"/>
    </source>
</evidence>
<evidence type="ECO:0000313" key="12">
    <source>
        <dbReference type="EMBL" id="KKO74617.1"/>
    </source>
</evidence>
<keyword evidence="8" id="KW-0746">Sphingolipid metabolism</keyword>
<comment type="similarity">
    <text evidence="4">Belongs to the class-II pyridoxal-phosphate-dependent aminotransferase family.</text>
</comment>
<dbReference type="VEuPathDB" id="MicrosporidiaDB:NCER_100379"/>
<evidence type="ECO:0000256" key="8">
    <source>
        <dbReference type="ARBA" id="ARBA00022919"/>
    </source>
</evidence>
<dbReference type="EMBL" id="JPQZ01000056">
    <property type="protein sequence ID" value="KKO74617.1"/>
    <property type="molecule type" value="Genomic_DNA"/>
</dbReference>
<dbReference type="Proteomes" id="UP000034350">
    <property type="component" value="Unassembled WGS sequence"/>
</dbReference>
<dbReference type="Pfam" id="PF00155">
    <property type="entry name" value="Aminotran_1_2"/>
    <property type="match status" value="1"/>
</dbReference>
<protein>
    <recommendedName>
        <fullName evidence="5">serine C-palmitoyltransferase</fullName>
        <ecNumber evidence="5">2.3.1.50</ecNumber>
    </recommendedName>
</protein>